<dbReference type="InterPro" id="IPR052598">
    <property type="entry name" value="IgSF_CEA-related"/>
</dbReference>
<dbReference type="SUPFAM" id="SSF48726">
    <property type="entry name" value="Immunoglobulin"/>
    <property type="match status" value="2"/>
</dbReference>
<dbReference type="Pfam" id="PF17736">
    <property type="entry name" value="Ig_C17orf99"/>
    <property type="match status" value="1"/>
</dbReference>
<dbReference type="AlphaFoldDB" id="A0AAN7NAF4"/>
<evidence type="ECO:0000256" key="4">
    <source>
        <dbReference type="ARBA" id="ARBA00023319"/>
    </source>
</evidence>
<reference evidence="7 8" key="1">
    <citation type="journal article" date="2023" name="J. Hered.">
        <title>Chromosome-level genome of the wood stork (Mycteria americana) provides insight into avian chromosome evolution.</title>
        <authorList>
            <person name="Flamio R. Jr."/>
            <person name="Ramstad K.M."/>
        </authorList>
    </citation>
    <scope>NUCLEOTIDE SEQUENCE [LARGE SCALE GENOMIC DNA]</scope>
    <source>
        <strain evidence="7">JAX WOST 10</strain>
    </source>
</reference>
<dbReference type="InterPro" id="IPR003599">
    <property type="entry name" value="Ig_sub"/>
</dbReference>
<dbReference type="InterPro" id="IPR040878">
    <property type="entry name" value="IL-40-like_Ig"/>
</dbReference>
<feature type="transmembrane region" description="Helical" evidence="5">
    <location>
        <begin position="247"/>
        <end position="271"/>
    </location>
</feature>
<feature type="domain" description="Ig-like" evidence="6">
    <location>
        <begin position="52"/>
        <end position="138"/>
    </location>
</feature>
<comment type="caution">
    <text evidence="7">The sequence shown here is derived from an EMBL/GenBank/DDBJ whole genome shotgun (WGS) entry which is preliminary data.</text>
</comment>
<keyword evidence="4" id="KW-0393">Immunoglobulin domain</keyword>
<dbReference type="InterPro" id="IPR036179">
    <property type="entry name" value="Ig-like_dom_sf"/>
</dbReference>
<name>A0AAN7NAF4_MYCAM</name>
<keyword evidence="5" id="KW-1133">Transmembrane helix</keyword>
<keyword evidence="5" id="KW-0472">Membrane</keyword>
<dbReference type="InterPro" id="IPR013783">
    <property type="entry name" value="Ig-like_fold"/>
</dbReference>
<evidence type="ECO:0000313" key="7">
    <source>
        <dbReference type="EMBL" id="KAK4811795.1"/>
    </source>
</evidence>
<feature type="domain" description="Ig-like" evidence="6">
    <location>
        <begin position="144"/>
        <end position="235"/>
    </location>
</feature>
<keyword evidence="8" id="KW-1185">Reference proteome</keyword>
<keyword evidence="5" id="KW-0812">Transmembrane</keyword>
<evidence type="ECO:0000256" key="3">
    <source>
        <dbReference type="ARBA" id="ARBA00023180"/>
    </source>
</evidence>
<evidence type="ECO:0000313" key="8">
    <source>
        <dbReference type="Proteomes" id="UP001333110"/>
    </source>
</evidence>
<dbReference type="Pfam" id="PF13927">
    <property type="entry name" value="Ig_3"/>
    <property type="match status" value="1"/>
</dbReference>
<dbReference type="PANTHER" id="PTHR44337:SF20">
    <property type="entry name" value="CARCINOEMBRYONIC ANTIGEN-RELATED CELL ADHESION MOLECULE 5-RELATED"/>
    <property type="match status" value="1"/>
</dbReference>
<protein>
    <recommendedName>
        <fullName evidence="6">Ig-like domain-containing protein</fullName>
    </recommendedName>
</protein>
<dbReference type="EMBL" id="JAUNZN010000016">
    <property type="protein sequence ID" value="KAK4811795.1"/>
    <property type="molecule type" value="Genomic_DNA"/>
</dbReference>
<dbReference type="InterPro" id="IPR003598">
    <property type="entry name" value="Ig_sub2"/>
</dbReference>
<gene>
    <name evidence="7" type="ORF">QYF61_008616</name>
</gene>
<keyword evidence="3" id="KW-0325">Glycoprotein</keyword>
<proteinExistence type="predicted"/>
<evidence type="ECO:0000259" key="6">
    <source>
        <dbReference type="PROSITE" id="PS50835"/>
    </source>
</evidence>
<sequence>MSHQIQKTTADGKELSIAWSSTCFGKNLRVSWMIGAVKSLRSFFFPEMLSNPRLVLVQGSLNVVMNQNVTLSCHSDSGSPPVTYTLFNRNWKVFTLKRPDWTPGLFNLTINSASDVGEYKCKAENNISGGGKYSNSLNFTLIEPISKPVLSSPTSQAKKGQNVTLSCLSENGSLPITYIFFKGRQSISPALKMQKREAAVIFLFINSSSDFGTYKCRAENSFRNNTKYSNSFNFTLAAEERSHSQPLIISLGLILLLFVIGFALAIPFFIIPSYKAKKFKSTRSSTGLTSTMNAEEPENYVIYTEIARKTRAGVQAAQRSPETRLIPAATDERPTGKQALTKHPRGPEHFFQRAAAWLPAAAPALEGFA</sequence>
<dbReference type="SMART" id="SM00409">
    <property type="entry name" value="IG"/>
    <property type="match status" value="2"/>
</dbReference>
<dbReference type="Proteomes" id="UP001333110">
    <property type="component" value="Unassembled WGS sequence"/>
</dbReference>
<keyword evidence="2" id="KW-1015">Disulfide bond</keyword>
<evidence type="ECO:0000256" key="2">
    <source>
        <dbReference type="ARBA" id="ARBA00023157"/>
    </source>
</evidence>
<organism evidence="7 8">
    <name type="scientific">Mycteria americana</name>
    <name type="common">Wood stork</name>
    <dbReference type="NCBI Taxonomy" id="33587"/>
    <lineage>
        <taxon>Eukaryota</taxon>
        <taxon>Metazoa</taxon>
        <taxon>Chordata</taxon>
        <taxon>Craniata</taxon>
        <taxon>Vertebrata</taxon>
        <taxon>Euteleostomi</taxon>
        <taxon>Archelosauria</taxon>
        <taxon>Archosauria</taxon>
        <taxon>Dinosauria</taxon>
        <taxon>Saurischia</taxon>
        <taxon>Theropoda</taxon>
        <taxon>Coelurosauria</taxon>
        <taxon>Aves</taxon>
        <taxon>Neognathae</taxon>
        <taxon>Neoaves</taxon>
        <taxon>Aequornithes</taxon>
        <taxon>Ciconiiformes</taxon>
        <taxon>Ciconiidae</taxon>
        <taxon>Mycteria</taxon>
    </lineage>
</organism>
<evidence type="ECO:0000256" key="5">
    <source>
        <dbReference type="SAM" id="Phobius"/>
    </source>
</evidence>
<accession>A0AAN7NAF4</accession>
<dbReference type="InterPro" id="IPR007110">
    <property type="entry name" value="Ig-like_dom"/>
</dbReference>
<dbReference type="SMART" id="SM00408">
    <property type="entry name" value="IGc2"/>
    <property type="match status" value="2"/>
</dbReference>
<dbReference type="Gene3D" id="2.60.40.10">
    <property type="entry name" value="Immunoglobulins"/>
    <property type="match status" value="2"/>
</dbReference>
<dbReference type="PROSITE" id="PS50835">
    <property type="entry name" value="IG_LIKE"/>
    <property type="match status" value="2"/>
</dbReference>
<keyword evidence="1" id="KW-0732">Signal</keyword>
<dbReference type="CDD" id="cd00096">
    <property type="entry name" value="Ig"/>
    <property type="match status" value="2"/>
</dbReference>
<dbReference type="PANTHER" id="PTHR44337">
    <property type="entry name" value="CARCINOEMBRYONIC ANTIGEN-RELATED CELL ADHESION MOLECULE 8"/>
    <property type="match status" value="1"/>
</dbReference>
<evidence type="ECO:0000256" key="1">
    <source>
        <dbReference type="ARBA" id="ARBA00022729"/>
    </source>
</evidence>